<dbReference type="EMBL" id="BMAO01026539">
    <property type="protein sequence ID" value="GFR10439.1"/>
    <property type="molecule type" value="Genomic_DNA"/>
</dbReference>
<name>A0A8X6GUR2_TRICU</name>
<sequence>MLQPKSRWICAGRVHRKVNNSVSREIRYFRLYSWVGRYQETVTNDSSPHIYGKIMLCRRTTGTMQGSQCPCQSSSLGTFMLTANCSANHVSTNCDAHV</sequence>
<dbReference type="Proteomes" id="UP000887116">
    <property type="component" value="Unassembled WGS sequence"/>
</dbReference>
<evidence type="ECO:0000313" key="1">
    <source>
        <dbReference type="EMBL" id="GFR10439.1"/>
    </source>
</evidence>
<reference evidence="1" key="1">
    <citation type="submission" date="2020-07" db="EMBL/GenBank/DDBJ databases">
        <title>Multicomponent nature underlies the extraordinary mechanical properties of spider dragline silk.</title>
        <authorList>
            <person name="Kono N."/>
            <person name="Nakamura H."/>
            <person name="Mori M."/>
            <person name="Yoshida Y."/>
            <person name="Ohtoshi R."/>
            <person name="Malay A.D."/>
            <person name="Moran D.A.P."/>
            <person name="Tomita M."/>
            <person name="Numata K."/>
            <person name="Arakawa K."/>
        </authorList>
    </citation>
    <scope>NUCLEOTIDE SEQUENCE</scope>
</reference>
<protein>
    <submittedName>
        <fullName evidence="1">Uncharacterized protein</fullName>
    </submittedName>
</protein>
<organism evidence="1 2">
    <name type="scientific">Trichonephila clavata</name>
    <name type="common">Joro spider</name>
    <name type="synonym">Nephila clavata</name>
    <dbReference type="NCBI Taxonomy" id="2740835"/>
    <lineage>
        <taxon>Eukaryota</taxon>
        <taxon>Metazoa</taxon>
        <taxon>Ecdysozoa</taxon>
        <taxon>Arthropoda</taxon>
        <taxon>Chelicerata</taxon>
        <taxon>Arachnida</taxon>
        <taxon>Araneae</taxon>
        <taxon>Araneomorphae</taxon>
        <taxon>Entelegynae</taxon>
        <taxon>Araneoidea</taxon>
        <taxon>Nephilidae</taxon>
        <taxon>Trichonephila</taxon>
    </lineage>
</organism>
<evidence type="ECO:0000313" key="2">
    <source>
        <dbReference type="Proteomes" id="UP000887116"/>
    </source>
</evidence>
<dbReference type="AlphaFoldDB" id="A0A8X6GUR2"/>
<comment type="caution">
    <text evidence="1">The sequence shown here is derived from an EMBL/GenBank/DDBJ whole genome shotgun (WGS) entry which is preliminary data.</text>
</comment>
<gene>
    <name evidence="1" type="ORF">TNCT_492101</name>
</gene>
<dbReference type="OrthoDB" id="10595036at2759"/>
<keyword evidence="2" id="KW-1185">Reference proteome</keyword>
<proteinExistence type="predicted"/>
<accession>A0A8X6GUR2</accession>